<evidence type="ECO:0000313" key="4">
    <source>
        <dbReference type="Proteomes" id="UP000298416"/>
    </source>
</evidence>
<dbReference type="Gene3D" id="3.40.50.720">
    <property type="entry name" value="NAD(P)-binding Rossmann-like Domain"/>
    <property type="match status" value="2"/>
</dbReference>
<dbReference type="GO" id="GO:0030267">
    <property type="term" value="F:glyoxylate reductase (NADPH) activity"/>
    <property type="evidence" value="ECO:0007669"/>
    <property type="project" value="TreeGrafter"/>
</dbReference>
<dbReference type="InterPro" id="IPR006140">
    <property type="entry name" value="D-isomer_DH_NAD-bd"/>
</dbReference>
<dbReference type="InterPro" id="IPR050223">
    <property type="entry name" value="D-isomer_2-hydroxyacid_DH"/>
</dbReference>
<dbReference type="InterPro" id="IPR036291">
    <property type="entry name" value="NAD(P)-bd_dom_sf"/>
</dbReference>
<evidence type="ECO:0000313" key="3">
    <source>
        <dbReference type="EMBL" id="KAG6428715.1"/>
    </source>
</evidence>
<gene>
    <name evidence="3" type="ORF">SASPL_112971</name>
</gene>
<sequence length="230" mass="25153">MAGDEETPPLLILHHLPNFKLSIFALLRSKYTVLDPPHPSFQALSKAARLMLCAGPTPVTAAVLDTYPALECVVGSSAGINHFGLAACRRRRGLRLRPRYRCSAPGLRRGSVCAGLALGPLPKSMGLPQRYCIFFYVSGKRVGIVGLGSIGSRVAKRFESFGCTIAYTSTKEKPNIPYTFHPNAALLASNADILVVCTDETRHLINTDVMAGIIVNVGRWSMRRPWSRCW</sequence>
<proteinExistence type="predicted"/>
<dbReference type="Pfam" id="PF02826">
    <property type="entry name" value="2-Hacid_dh_C"/>
    <property type="match status" value="1"/>
</dbReference>
<dbReference type="GO" id="GO:0016618">
    <property type="term" value="F:hydroxypyruvate reductase [NAD(P)H] activity"/>
    <property type="evidence" value="ECO:0007669"/>
    <property type="project" value="TreeGrafter"/>
</dbReference>
<dbReference type="PANTHER" id="PTHR10996">
    <property type="entry name" value="2-HYDROXYACID DEHYDROGENASE-RELATED"/>
    <property type="match status" value="1"/>
</dbReference>
<name>A0A8X8Y965_SALSN</name>
<dbReference type="GO" id="GO:0051287">
    <property type="term" value="F:NAD binding"/>
    <property type="evidence" value="ECO:0007669"/>
    <property type="project" value="InterPro"/>
</dbReference>
<evidence type="ECO:0000259" key="2">
    <source>
        <dbReference type="Pfam" id="PF02826"/>
    </source>
</evidence>
<dbReference type="Proteomes" id="UP000298416">
    <property type="component" value="Unassembled WGS sequence"/>
</dbReference>
<dbReference type="SUPFAM" id="SSF51735">
    <property type="entry name" value="NAD(P)-binding Rossmann-fold domains"/>
    <property type="match status" value="1"/>
</dbReference>
<dbReference type="EMBL" id="PNBA02000004">
    <property type="protein sequence ID" value="KAG6428715.1"/>
    <property type="molecule type" value="Genomic_DNA"/>
</dbReference>
<keyword evidence="4" id="KW-1185">Reference proteome</keyword>
<feature type="domain" description="D-isomer specific 2-hydroxyacid dehydrogenase NAD-binding" evidence="2">
    <location>
        <begin position="137"/>
        <end position="219"/>
    </location>
</feature>
<evidence type="ECO:0000256" key="1">
    <source>
        <dbReference type="ARBA" id="ARBA00023002"/>
    </source>
</evidence>
<organism evidence="3">
    <name type="scientific">Salvia splendens</name>
    <name type="common">Scarlet sage</name>
    <dbReference type="NCBI Taxonomy" id="180675"/>
    <lineage>
        <taxon>Eukaryota</taxon>
        <taxon>Viridiplantae</taxon>
        <taxon>Streptophyta</taxon>
        <taxon>Embryophyta</taxon>
        <taxon>Tracheophyta</taxon>
        <taxon>Spermatophyta</taxon>
        <taxon>Magnoliopsida</taxon>
        <taxon>eudicotyledons</taxon>
        <taxon>Gunneridae</taxon>
        <taxon>Pentapetalae</taxon>
        <taxon>asterids</taxon>
        <taxon>lamiids</taxon>
        <taxon>Lamiales</taxon>
        <taxon>Lamiaceae</taxon>
        <taxon>Nepetoideae</taxon>
        <taxon>Mentheae</taxon>
        <taxon>Salviinae</taxon>
        <taxon>Salvia</taxon>
        <taxon>Salvia subgen. Calosphace</taxon>
        <taxon>core Calosphace</taxon>
    </lineage>
</organism>
<protein>
    <recommendedName>
        <fullName evidence="2">D-isomer specific 2-hydroxyacid dehydrogenase NAD-binding domain-containing protein</fullName>
    </recommendedName>
</protein>
<keyword evidence="1" id="KW-0560">Oxidoreductase</keyword>
<reference evidence="3" key="2">
    <citation type="submission" date="2020-08" db="EMBL/GenBank/DDBJ databases">
        <title>Plant Genome Project.</title>
        <authorList>
            <person name="Zhang R.-G."/>
        </authorList>
    </citation>
    <scope>NUCLEOTIDE SEQUENCE</scope>
    <source>
        <strain evidence="3">Huo1</strain>
        <tissue evidence="3">Leaf</tissue>
    </source>
</reference>
<reference evidence="3" key="1">
    <citation type="submission" date="2018-01" db="EMBL/GenBank/DDBJ databases">
        <authorList>
            <person name="Mao J.F."/>
        </authorList>
    </citation>
    <scope>NUCLEOTIDE SEQUENCE</scope>
    <source>
        <strain evidence="3">Huo1</strain>
        <tissue evidence="3">Leaf</tissue>
    </source>
</reference>
<dbReference type="SUPFAM" id="SSF52283">
    <property type="entry name" value="Formate/glycerate dehydrogenase catalytic domain-like"/>
    <property type="match status" value="1"/>
</dbReference>
<accession>A0A8X8Y965</accession>
<dbReference type="GO" id="GO:0005829">
    <property type="term" value="C:cytosol"/>
    <property type="evidence" value="ECO:0007669"/>
    <property type="project" value="TreeGrafter"/>
</dbReference>
<dbReference type="PANTHER" id="PTHR10996:SF268">
    <property type="entry name" value="GLYOXYLATE_HYDROXYPYRUVATE REDUCTASE HPR3"/>
    <property type="match status" value="1"/>
</dbReference>
<dbReference type="AlphaFoldDB" id="A0A8X8Y965"/>
<comment type="caution">
    <text evidence="3">The sequence shown here is derived from an EMBL/GenBank/DDBJ whole genome shotgun (WGS) entry which is preliminary data.</text>
</comment>